<protein>
    <recommendedName>
        <fullName evidence="4">HTH araC/xylS-type domain-containing protein</fullName>
    </recommendedName>
</protein>
<dbReference type="SUPFAM" id="SSF46689">
    <property type="entry name" value="Homeodomain-like"/>
    <property type="match status" value="2"/>
</dbReference>
<keyword evidence="3" id="KW-0804">Transcription</keyword>
<organism evidence="5 6">
    <name type="scientific">Oceanobacillus neutriphilus</name>
    <dbReference type="NCBI Taxonomy" id="531815"/>
    <lineage>
        <taxon>Bacteria</taxon>
        <taxon>Bacillati</taxon>
        <taxon>Bacillota</taxon>
        <taxon>Bacilli</taxon>
        <taxon>Bacillales</taxon>
        <taxon>Bacillaceae</taxon>
        <taxon>Oceanobacillus</taxon>
    </lineage>
</organism>
<evidence type="ECO:0000256" key="3">
    <source>
        <dbReference type="ARBA" id="ARBA00023163"/>
    </source>
</evidence>
<accession>A0ABQ2P391</accession>
<reference evidence="6" key="1">
    <citation type="journal article" date="2019" name="Int. J. Syst. Evol. Microbiol.">
        <title>The Global Catalogue of Microorganisms (GCM) 10K type strain sequencing project: providing services to taxonomists for standard genome sequencing and annotation.</title>
        <authorList>
            <consortium name="The Broad Institute Genomics Platform"/>
            <consortium name="The Broad Institute Genome Sequencing Center for Infectious Disease"/>
            <person name="Wu L."/>
            <person name="Ma J."/>
        </authorList>
    </citation>
    <scope>NUCLEOTIDE SEQUENCE [LARGE SCALE GENOMIC DNA]</scope>
    <source>
        <strain evidence="6">CGMCC 1.7693</strain>
    </source>
</reference>
<evidence type="ECO:0000313" key="5">
    <source>
        <dbReference type="EMBL" id="GGP17065.1"/>
    </source>
</evidence>
<evidence type="ECO:0000259" key="4">
    <source>
        <dbReference type="PROSITE" id="PS01124"/>
    </source>
</evidence>
<proteinExistence type="predicted"/>
<dbReference type="PROSITE" id="PS01124">
    <property type="entry name" value="HTH_ARAC_FAMILY_2"/>
    <property type="match status" value="1"/>
</dbReference>
<comment type="caution">
    <text evidence="5">The sequence shown here is derived from an EMBL/GenBank/DDBJ whole genome shotgun (WGS) entry which is preliminary data.</text>
</comment>
<dbReference type="PANTHER" id="PTHR43280:SF28">
    <property type="entry name" value="HTH-TYPE TRANSCRIPTIONAL ACTIVATOR RHAS"/>
    <property type="match status" value="1"/>
</dbReference>
<feature type="domain" description="HTH araC/xylS-type" evidence="4">
    <location>
        <begin position="8"/>
        <end position="106"/>
    </location>
</feature>
<dbReference type="PANTHER" id="PTHR43280">
    <property type="entry name" value="ARAC-FAMILY TRANSCRIPTIONAL REGULATOR"/>
    <property type="match status" value="1"/>
</dbReference>
<evidence type="ECO:0000313" key="6">
    <source>
        <dbReference type="Proteomes" id="UP000641206"/>
    </source>
</evidence>
<dbReference type="Proteomes" id="UP000641206">
    <property type="component" value="Unassembled WGS sequence"/>
</dbReference>
<sequence>MPDEEWVMQAEAYIEENYALSFTLSDLAEACHGSPYHLHRVFKGLKGLTPLAYQQQIRMEKAKVYLIETDLPVKEIAGLVGVSNPARFITLFKEKNNQTPRQFRKESAGRGVYNEK</sequence>
<keyword evidence="6" id="KW-1185">Reference proteome</keyword>
<dbReference type="Gene3D" id="1.10.10.60">
    <property type="entry name" value="Homeodomain-like"/>
    <property type="match status" value="2"/>
</dbReference>
<dbReference type="Pfam" id="PF12833">
    <property type="entry name" value="HTH_18"/>
    <property type="match status" value="1"/>
</dbReference>
<name>A0ABQ2P391_9BACI</name>
<dbReference type="EMBL" id="BMLW01000025">
    <property type="protein sequence ID" value="GGP17065.1"/>
    <property type="molecule type" value="Genomic_DNA"/>
</dbReference>
<evidence type="ECO:0000256" key="2">
    <source>
        <dbReference type="ARBA" id="ARBA00023125"/>
    </source>
</evidence>
<keyword evidence="2" id="KW-0238">DNA-binding</keyword>
<evidence type="ECO:0000256" key="1">
    <source>
        <dbReference type="ARBA" id="ARBA00023015"/>
    </source>
</evidence>
<dbReference type="SMART" id="SM00342">
    <property type="entry name" value="HTH_ARAC"/>
    <property type="match status" value="1"/>
</dbReference>
<dbReference type="InterPro" id="IPR009057">
    <property type="entry name" value="Homeodomain-like_sf"/>
</dbReference>
<gene>
    <name evidence="5" type="ORF">GCM10011346_51550</name>
</gene>
<keyword evidence="1" id="KW-0805">Transcription regulation</keyword>
<dbReference type="InterPro" id="IPR018060">
    <property type="entry name" value="HTH_AraC"/>
</dbReference>